<gene>
    <name evidence="1" type="ORF">L1987_41820</name>
</gene>
<name>A0ACB9GWB3_9ASTR</name>
<comment type="caution">
    <text evidence="1">The sequence shown here is derived from an EMBL/GenBank/DDBJ whole genome shotgun (WGS) entry which is preliminary data.</text>
</comment>
<organism evidence="1 2">
    <name type="scientific">Smallanthus sonchifolius</name>
    <dbReference type="NCBI Taxonomy" id="185202"/>
    <lineage>
        <taxon>Eukaryota</taxon>
        <taxon>Viridiplantae</taxon>
        <taxon>Streptophyta</taxon>
        <taxon>Embryophyta</taxon>
        <taxon>Tracheophyta</taxon>
        <taxon>Spermatophyta</taxon>
        <taxon>Magnoliopsida</taxon>
        <taxon>eudicotyledons</taxon>
        <taxon>Gunneridae</taxon>
        <taxon>Pentapetalae</taxon>
        <taxon>asterids</taxon>
        <taxon>campanulids</taxon>
        <taxon>Asterales</taxon>
        <taxon>Asteraceae</taxon>
        <taxon>Asteroideae</taxon>
        <taxon>Heliantheae alliance</taxon>
        <taxon>Millerieae</taxon>
        <taxon>Smallanthus</taxon>
    </lineage>
</organism>
<reference evidence="1 2" key="2">
    <citation type="journal article" date="2022" name="Mol. Ecol. Resour.">
        <title>The genomes of chicory, endive, great burdock and yacon provide insights into Asteraceae paleo-polyploidization history and plant inulin production.</title>
        <authorList>
            <person name="Fan W."/>
            <person name="Wang S."/>
            <person name="Wang H."/>
            <person name="Wang A."/>
            <person name="Jiang F."/>
            <person name="Liu H."/>
            <person name="Zhao H."/>
            <person name="Xu D."/>
            <person name="Zhang Y."/>
        </authorList>
    </citation>
    <scope>NUCLEOTIDE SEQUENCE [LARGE SCALE GENOMIC DNA]</scope>
    <source>
        <strain evidence="2">cv. Yunnan</strain>
        <tissue evidence="1">Leaves</tissue>
    </source>
</reference>
<dbReference type="EMBL" id="CM042030">
    <property type="protein sequence ID" value="KAI3787383.1"/>
    <property type="molecule type" value="Genomic_DNA"/>
</dbReference>
<proteinExistence type="predicted"/>
<evidence type="ECO:0000313" key="2">
    <source>
        <dbReference type="Proteomes" id="UP001056120"/>
    </source>
</evidence>
<dbReference type="Proteomes" id="UP001056120">
    <property type="component" value="Linkage Group LG13"/>
</dbReference>
<reference evidence="2" key="1">
    <citation type="journal article" date="2022" name="Mol. Ecol. Resour.">
        <title>The genomes of chicory, endive, great burdock and yacon provide insights into Asteraceae palaeo-polyploidization history and plant inulin production.</title>
        <authorList>
            <person name="Fan W."/>
            <person name="Wang S."/>
            <person name="Wang H."/>
            <person name="Wang A."/>
            <person name="Jiang F."/>
            <person name="Liu H."/>
            <person name="Zhao H."/>
            <person name="Xu D."/>
            <person name="Zhang Y."/>
        </authorList>
    </citation>
    <scope>NUCLEOTIDE SEQUENCE [LARGE SCALE GENOMIC DNA]</scope>
    <source>
        <strain evidence="2">cv. Yunnan</strain>
    </source>
</reference>
<protein>
    <submittedName>
        <fullName evidence="1">Uncharacterized protein</fullName>
    </submittedName>
</protein>
<keyword evidence="2" id="KW-1185">Reference proteome</keyword>
<sequence>MSTGDFLNLHTSELKFPYIAFKVRTLHNLLHNEVLLYAQKETPPNMECKDKFLVQAVVAPSRATVKDITADMFNKEDKKVVDEYKLRVVYIPANPRSPVLEESEEGSSPRAEHGSQSSSRPGVLIRPARFGVMSTGDFLNLHPSELKFPFTMQAQKEAPPDMECKDKFLVQAIVAPNGAIVKDIIADMFNKEDKKVVEECKLRVVYVPANPRSPVPEESEEYFSAMAEQGSQSSSLLDVLIQPARFGVMSTGDFLNLHPSELKFPYIAFKVRTSYNLSHNEVLLYAQKEAPPDMECKDKFLVQAVVAPNGATVKGITADMFNKEDKKDVKEYKLRVVYITANPPSPVPEEYEEGSSPRAEHGSQSSSRPDVEQKEASPDMQCKDKFLLRVVVPNGPTINDKTADMFNKEENKVVEECKLAEHRNQSSSRPDVATRSSGEPNEKHSKEVNIVFDFFLSSIRVIIKHVPVVHHLFKIMRQLRTLTEPLLNSTQNSSKLGVFGFQFGDFGAMSTGDFLNLHPSELKFPFELKKQSSCSFQLTNKTDQYIAFKVKTTNPKKYCVRPNTGIVLPSSVCNVTVTMQAQKEAPPDMQCKDKFLLQAVVAPTGAAVKDITADMFNKDEKNVVEEFKLRVVYIPANPPSPVPEESEEGSSPRAEHGSQNSSGPDVGTRSVEPKEKLSKESLSLISKLTDEKVAALKQNQKLQQELELLRKEAVKRSGGYSILFLVLIGIISFVVGYLIK</sequence>
<evidence type="ECO:0000313" key="1">
    <source>
        <dbReference type="EMBL" id="KAI3787383.1"/>
    </source>
</evidence>
<accession>A0ACB9GWB3</accession>